<evidence type="ECO:0000313" key="2">
    <source>
        <dbReference type="Proteomes" id="UP000284684"/>
    </source>
</evidence>
<dbReference type="AlphaFoldDB" id="A0A423GNX4"/>
<accession>A0A423GNX4</accession>
<name>A0A423GNX4_9PSED</name>
<sequence>MSIGQSLVVGLVAGRQALLERQTFVLLGTLLGGGGEGQLIQRLTLNPRLLCQLPAVAPVLKLPGQRRRTAGHNGQHCSDTN</sequence>
<reference evidence="1 2" key="1">
    <citation type="submission" date="2016-10" db="EMBL/GenBank/DDBJ databases">
        <title>Comparative genome analysis of multiple Pseudomonas spp. focuses on biocontrol and plant growth promoting traits.</title>
        <authorList>
            <person name="Tao X.-Y."/>
            <person name="Taylor C.G."/>
        </authorList>
    </citation>
    <scope>NUCLEOTIDE SEQUENCE [LARGE SCALE GENOMIC DNA]</scope>
    <source>
        <strain evidence="1 2">37D10</strain>
    </source>
</reference>
<dbReference type="EMBL" id="MOBI01000020">
    <property type="protein sequence ID" value="ROM94379.1"/>
    <property type="molecule type" value="Genomic_DNA"/>
</dbReference>
<comment type="caution">
    <text evidence="1">The sequence shown here is derived from an EMBL/GenBank/DDBJ whole genome shotgun (WGS) entry which is preliminary data.</text>
</comment>
<gene>
    <name evidence="1" type="ORF">BK658_17635</name>
</gene>
<protein>
    <submittedName>
        <fullName evidence="1">Uncharacterized protein</fullName>
    </submittedName>
</protein>
<evidence type="ECO:0000313" key="1">
    <source>
        <dbReference type="EMBL" id="ROM94379.1"/>
    </source>
</evidence>
<dbReference type="Proteomes" id="UP000284684">
    <property type="component" value="Unassembled WGS sequence"/>
</dbReference>
<organism evidence="1 2">
    <name type="scientific">Pseudomonas brassicacearum</name>
    <dbReference type="NCBI Taxonomy" id="930166"/>
    <lineage>
        <taxon>Bacteria</taxon>
        <taxon>Pseudomonadati</taxon>
        <taxon>Pseudomonadota</taxon>
        <taxon>Gammaproteobacteria</taxon>
        <taxon>Pseudomonadales</taxon>
        <taxon>Pseudomonadaceae</taxon>
        <taxon>Pseudomonas</taxon>
    </lineage>
</organism>
<proteinExistence type="predicted"/>